<reference evidence="1 2" key="1">
    <citation type="submission" date="2016-01" db="EMBL/GenBank/DDBJ databases">
        <title>Complete genome sequence of a soil Actinobacterium, Isoptericola dokdonensis DS-3.</title>
        <authorList>
            <person name="Kwon S.-K."/>
            <person name="Kim J.F."/>
        </authorList>
    </citation>
    <scope>NUCLEOTIDE SEQUENCE [LARGE SCALE GENOMIC DNA]</scope>
    <source>
        <strain evidence="1 2">DS-3</strain>
    </source>
</reference>
<dbReference type="PATRIC" id="fig|1300344.3.peg.346"/>
<dbReference type="KEGG" id="ido:I598_0346"/>
<evidence type="ECO:0000313" key="2">
    <source>
        <dbReference type="Proteomes" id="UP000076794"/>
    </source>
</evidence>
<dbReference type="AlphaFoldDB" id="A0A161IEX8"/>
<dbReference type="RefSeq" id="WP_068200732.1">
    <property type="nucleotide sequence ID" value="NZ_CP014209.1"/>
</dbReference>
<gene>
    <name evidence="1" type="ORF">I598_0346</name>
</gene>
<dbReference type="Proteomes" id="UP000076794">
    <property type="component" value="Chromosome"/>
</dbReference>
<sequence>MNDEKMSGFYVDADYEAEDVHGPADAGDDGLVDLIVDTARIAEMLLVRDHSRMKFADPAVPYDGTHGLQVRFLDYSGAFADEGDDE</sequence>
<keyword evidence="2" id="KW-1185">Reference proteome</keyword>
<organism evidence="1 2">
    <name type="scientific">Isoptericola dokdonensis DS-3</name>
    <dbReference type="NCBI Taxonomy" id="1300344"/>
    <lineage>
        <taxon>Bacteria</taxon>
        <taxon>Bacillati</taxon>
        <taxon>Actinomycetota</taxon>
        <taxon>Actinomycetes</taxon>
        <taxon>Micrococcales</taxon>
        <taxon>Promicromonosporaceae</taxon>
        <taxon>Isoptericola</taxon>
    </lineage>
</organism>
<dbReference type="OrthoDB" id="4963586at2"/>
<accession>A0A161IEX8</accession>
<name>A0A161IEX8_9MICO</name>
<dbReference type="EMBL" id="CP014209">
    <property type="protein sequence ID" value="ANC29934.1"/>
    <property type="molecule type" value="Genomic_DNA"/>
</dbReference>
<proteinExistence type="predicted"/>
<protein>
    <submittedName>
        <fullName evidence="1">Uncharacterized protein</fullName>
    </submittedName>
</protein>
<evidence type="ECO:0000313" key="1">
    <source>
        <dbReference type="EMBL" id="ANC29934.1"/>
    </source>
</evidence>